<reference evidence="2" key="2">
    <citation type="submission" date="2023-05" db="EMBL/GenBank/DDBJ databases">
        <authorList>
            <person name="Schelkunov M.I."/>
        </authorList>
    </citation>
    <scope>NUCLEOTIDE SEQUENCE</scope>
    <source>
        <strain evidence="2">Hsosn_3</strain>
        <tissue evidence="2">Leaf</tissue>
    </source>
</reference>
<dbReference type="EMBL" id="JAUIZM010000007">
    <property type="protein sequence ID" value="KAK1373725.1"/>
    <property type="molecule type" value="Genomic_DNA"/>
</dbReference>
<dbReference type="AlphaFoldDB" id="A0AAD8MFA0"/>
<evidence type="ECO:0000256" key="1">
    <source>
        <dbReference type="SAM" id="MobiDB-lite"/>
    </source>
</evidence>
<dbReference type="CDD" id="cd00590">
    <property type="entry name" value="RRM_SF"/>
    <property type="match status" value="1"/>
</dbReference>
<evidence type="ECO:0008006" key="4">
    <source>
        <dbReference type="Google" id="ProtNLM"/>
    </source>
</evidence>
<sequence length="271" mass="31287">MESEINVLDNRRDGDGARIQRGKLNEYGKIQNSNSTGIGKEDRSYFAKEYKGDQPLVEFIEAYADTIDEEILKRFRNGDQQAITDALNQIHWRTIKTTMINPSENKGAIQIQGKGKSYVEVTSQLSKDVKGKIMTKCGQILDIILPRKRDVNNKRIGFIKTTSELEASTIISNAKEQGGWGRRIMMTINGKRVEKNMTNKEAKRVNTVNLSTNEMKKGMEDETKIHKENDFGKDMFEFIEVEVDENVEKAFLRLWLDSQKWRKLLNLYKIR</sequence>
<gene>
    <name evidence="2" type="ORF">POM88_029918</name>
</gene>
<accession>A0AAD8MFA0</accession>
<feature type="region of interest" description="Disordered" evidence="1">
    <location>
        <begin position="1"/>
        <end position="22"/>
    </location>
</feature>
<organism evidence="2 3">
    <name type="scientific">Heracleum sosnowskyi</name>
    <dbReference type="NCBI Taxonomy" id="360622"/>
    <lineage>
        <taxon>Eukaryota</taxon>
        <taxon>Viridiplantae</taxon>
        <taxon>Streptophyta</taxon>
        <taxon>Embryophyta</taxon>
        <taxon>Tracheophyta</taxon>
        <taxon>Spermatophyta</taxon>
        <taxon>Magnoliopsida</taxon>
        <taxon>eudicotyledons</taxon>
        <taxon>Gunneridae</taxon>
        <taxon>Pentapetalae</taxon>
        <taxon>asterids</taxon>
        <taxon>campanulids</taxon>
        <taxon>Apiales</taxon>
        <taxon>Apiaceae</taxon>
        <taxon>Apioideae</taxon>
        <taxon>apioid superclade</taxon>
        <taxon>Tordylieae</taxon>
        <taxon>Tordyliinae</taxon>
        <taxon>Heracleum</taxon>
    </lineage>
</organism>
<protein>
    <recommendedName>
        <fullName evidence="4">RRM domain-containing protein</fullName>
    </recommendedName>
</protein>
<proteinExistence type="predicted"/>
<name>A0AAD8MFA0_9APIA</name>
<feature type="compositionally biased region" description="Basic and acidic residues" evidence="1">
    <location>
        <begin position="9"/>
        <end position="22"/>
    </location>
</feature>
<evidence type="ECO:0000313" key="3">
    <source>
        <dbReference type="Proteomes" id="UP001237642"/>
    </source>
</evidence>
<dbReference type="Proteomes" id="UP001237642">
    <property type="component" value="Unassembled WGS sequence"/>
</dbReference>
<keyword evidence="3" id="KW-1185">Reference proteome</keyword>
<comment type="caution">
    <text evidence="2">The sequence shown here is derived from an EMBL/GenBank/DDBJ whole genome shotgun (WGS) entry which is preliminary data.</text>
</comment>
<reference evidence="2" key="1">
    <citation type="submission" date="2023-02" db="EMBL/GenBank/DDBJ databases">
        <title>Genome of toxic invasive species Heracleum sosnowskyi carries increased number of genes despite the absence of recent whole-genome duplications.</title>
        <authorList>
            <person name="Schelkunov M."/>
            <person name="Shtratnikova V."/>
            <person name="Makarenko M."/>
            <person name="Klepikova A."/>
            <person name="Omelchenko D."/>
            <person name="Novikova G."/>
            <person name="Obukhova E."/>
            <person name="Bogdanov V."/>
            <person name="Penin A."/>
            <person name="Logacheva M."/>
        </authorList>
    </citation>
    <scope>NUCLEOTIDE SEQUENCE</scope>
    <source>
        <strain evidence="2">Hsosn_3</strain>
        <tissue evidence="2">Leaf</tissue>
    </source>
</reference>
<evidence type="ECO:0000313" key="2">
    <source>
        <dbReference type="EMBL" id="KAK1373725.1"/>
    </source>
</evidence>